<dbReference type="PANTHER" id="PTHR40781:SF1">
    <property type="match status" value="1"/>
</dbReference>
<feature type="domain" description="DUF7587" evidence="2">
    <location>
        <begin position="29"/>
        <end position="182"/>
    </location>
</feature>
<dbReference type="PANTHER" id="PTHR40781">
    <property type="match status" value="1"/>
</dbReference>
<evidence type="ECO:0000256" key="1">
    <source>
        <dbReference type="SAM" id="MobiDB-lite"/>
    </source>
</evidence>
<reference evidence="3" key="1">
    <citation type="submission" date="2021-12" db="EMBL/GenBank/DDBJ databases">
        <title>Curvularia clavata genome.</title>
        <authorList>
            <person name="Cao Y."/>
        </authorList>
    </citation>
    <scope>NUCLEOTIDE SEQUENCE</scope>
    <source>
        <strain evidence="3">Yc1106</strain>
    </source>
</reference>
<evidence type="ECO:0000313" key="3">
    <source>
        <dbReference type="EMBL" id="USP80944.1"/>
    </source>
</evidence>
<dbReference type="Pfam" id="PF24494">
    <property type="entry name" value="DUF7587"/>
    <property type="match status" value="1"/>
</dbReference>
<protein>
    <recommendedName>
        <fullName evidence="2">DUF7587 domain-containing protein</fullName>
    </recommendedName>
</protein>
<dbReference type="AlphaFoldDB" id="A0A9Q8ZGB4"/>
<evidence type="ECO:0000259" key="2">
    <source>
        <dbReference type="Pfam" id="PF24494"/>
    </source>
</evidence>
<dbReference type="OrthoDB" id="88561at2759"/>
<dbReference type="EMBL" id="CP089279">
    <property type="protein sequence ID" value="USP80944.1"/>
    <property type="molecule type" value="Genomic_DNA"/>
</dbReference>
<sequence length="210" mass="22506">MTASHSLTSPSSSPISSSPLASTSAPTAIPPLVYRVHRSGSQTRYSFSTGFSAKNQTTIVNYTSALSRFGLAHLNQQTNISSPFISVYDNLAHAEAVARYFGERYEEDTWVVTVDPAHFARGPVFRAADLLRKEASDEIECSNNKKKGRGLGDVADEWLHWGEYLVMYRIPAQAIRDQTPIAKVGDQKRKGVGVIGGGGGSSSNIGGGAA</sequence>
<accession>A0A9Q8ZGB4</accession>
<evidence type="ECO:0000313" key="4">
    <source>
        <dbReference type="Proteomes" id="UP001056012"/>
    </source>
</evidence>
<keyword evidence="4" id="KW-1185">Reference proteome</keyword>
<name>A0A9Q8ZGB4_CURCL</name>
<proteinExistence type="predicted"/>
<gene>
    <name evidence="3" type="ORF">yc1106_08218</name>
</gene>
<organism evidence="3 4">
    <name type="scientific">Curvularia clavata</name>
    <dbReference type="NCBI Taxonomy" id="95742"/>
    <lineage>
        <taxon>Eukaryota</taxon>
        <taxon>Fungi</taxon>
        <taxon>Dikarya</taxon>
        <taxon>Ascomycota</taxon>
        <taxon>Pezizomycotina</taxon>
        <taxon>Dothideomycetes</taxon>
        <taxon>Pleosporomycetidae</taxon>
        <taxon>Pleosporales</taxon>
        <taxon>Pleosporineae</taxon>
        <taxon>Pleosporaceae</taxon>
        <taxon>Curvularia</taxon>
    </lineage>
</organism>
<dbReference type="Proteomes" id="UP001056012">
    <property type="component" value="Chromosome 6"/>
</dbReference>
<dbReference type="InterPro" id="IPR056009">
    <property type="entry name" value="DUF7587"/>
</dbReference>
<dbReference type="VEuPathDB" id="FungiDB:yc1106_08218"/>
<feature type="region of interest" description="Disordered" evidence="1">
    <location>
        <begin position="1"/>
        <end position="24"/>
    </location>
</feature>